<comment type="similarity">
    <text evidence="7">Belongs to the binding-protein-dependent transport system permease family.</text>
</comment>
<dbReference type="GO" id="GO:0005886">
    <property type="term" value="C:plasma membrane"/>
    <property type="evidence" value="ECO:0007669"/>
    <property type="project" value="UniProtKB-SubCell"/>
</dbReference>
<reference evidence="9" key="1">
    <citation type="submission" date="2017-02" db="EMBL/GenBank/DDBJ databases">
        <title>Delving into the versatile metabolic prowess of the omnipresent phylum Bacteroidetes.</title>
        <authorList>
            <person name="Nobu M.K."/>
            <person name="Mei R."/>
            <person name="Narihiro T."/>
            <person name="Kuroda K."/>
            <person name="Liu W.-T."/>
        </authorList>
    </citation>
    <scope>NUCLEOTIDE SEQUENCE</scope>
    <source>
        <strain evidence="9">ADurb.Bin276</strain>
    </source>
</reference>
<feature type="transmembrane region" description="Helical" evidence="7">
    <location>
        <begin position="87"/>
        <end position="108"/>
    </location>
</feature>
<dbReference type="PANTHER" id="PTHR43005:SF1">
    <property type="entry name" value="SPERMIDINE_PUTRESCINE TRANSPORT SYSTEM PERMEASE PROTEIN"/>
    <property type="match status" value="1"/>
</dbReference>
<dbReference type="Pfam" id="PF00528">
    <property type="entry name" value="BPD_transp_1"/>
    <property type="match status" value="1"/>
</dbReference>
<dbReference type="PANTHER" id="PTHR43005">
    <property type="entry name" value="BLR7065 PROTEIN"/>
    <property type="match status" value="1"/>
</dbReference>
<evidence type="ECO:0000256" key="6">
    <source>
        <dbReference type="ARBA" id="ARBA00023136"/>
    </source>
</evidence>
<dbReference type="EMBL" id="MWBQ01000226">
    <property type="protein sequence ID" value="OQA54096.1"/>
    <property type="molecule type" value="Genomic_DNA"/>
</dbReference>
<dbReference type="CDD" id="cd06261">
    <property type="entry name" value="TM_PBP2"/>
    <property type="match status" value="1"/>
</dbReference>
<evidence type="ECO:0000256" key="7">
    <source>
        <dbReference type="RuleBase" id="RU363032"/>
    </source>
</evidence>
<protein>
    <submittedName>
        <fullName evidence="9">L-arabinose transport system permease protein AraP</fullName>
    </submittedName>
</protein>
<dbReference type="Proteomes" id="UP000485569">
    <property type="component" value="Unassembled WGS sequence"/>
</dbReference>
<keyword evidence="3" id="KW-1003">Cell membrane</keyword>
<dbReference type="SUPFAM" id="SSF161098">
    <property type="entry name" value="MetI-like"/>
    <property type="match status" value="1"/>
</dbReference>
<comment type="caution">
    <text evidence="9">The sequence shown here is derived from an EMBL/GenBank/DDBJ whole genome shotgun (WGS) entry which is preliminary data.</text>
</comment>
<feature type="transmembrane region" description="Helical" evidence="7">
    <location>
        <begin position="273"/>
        <end position="295"/>
    </location>
</feature>
<evidence type="ECO:0000259" key="8">
    <source>
        <dbReference type="PROSITE" id="PS50928"/>
    </source>
</evidence>
<feature type="transmembrane region" description="Helical" evidence="7">
    <location>
        <begin position="243"/>
        <end position="267"/>
    </location>
</feature>
<feature type="transmembrane region" description="Helical" evidence="7">
    <location>
        <begin position="20"/>
        <end position="39"/>
    </location>
</feature>
<evidence type="ECO:0000256" key="5">
    <source>
        <dbReference type="ARBA" id="ARBA00022989"/>
    </source>
</evidence>
<keyword evidence="2 7" id="KW-0813">Transport</keyword>
<dbReference type="AlphaFoldDB" id="A0A1V5SHS6"/>
<evidence type="ECO:0000256" key="4">
    <source>
        <dbReference type="ARBA" id="ARBA00022692"/>
    </source>
</evidence>
<evidence type="ECO:0000256" key="3">
    <source>
        <dbReference type="ARBA" id="ARBA00022475"/>
    </source>
</evidence>
<name>A0A1V5SHS6_9BACT</name>
<dbReference type="InterPro" id="IPR035906">
    <property type="entry name" value="MetI-like_sf"/>
</dbReference>
<accession>A0A1V5SHS6</accession>
<feature type="transmembrane region" description="Helical" evidence="7">
    <location>
        <begin position="211"/>
        <end position="236"/>
    </location>
</feature>
<keyword evidence="5 7" id="KW-1133">Transmembrane helix</keyword>
<dbReference type="GO" id="GO:0055085">
    <property type="term" value="P:transmembrane transport"/>
    <property type="evidence" value="ECO:0007669"/>
    <property type="project" value="InterPro"/>
</dbReference>
<feature type="transmembrane region" description="Helical" evidence="7">
    <location>
        <begin position="169"/>
        <end position="191"/>
    </location>
</feature>
<proteinExistence type="inferred from homology"/>
<gene>
    <name evidence="9" type="primary">araP_2</name>
    <name evidence="9" type="ORF">BWY41_02260</name>
</gene>
<dbReference type="Gene3D" id="1.10.3720.10">
    <property type="entry name" value="MetI-like"/>
    <property type="match status" value="1"/>
</dbReference>
<evidence type="ECO:0000256" key="2">
    <source>
        <dbReference type="ARBA" id="ARBA00022448"/>
    </source>
</evidence>
<evidence type="ECO:0000313" key="9">
    <source>
        <dbReference type="EMBL" id="OQA54096.1"/>
    </source>
</evidence>
<organism evidence="9">
    <name type="scientific">Candidatus Atribacter allofermentans</name>
    <dbReference type="NCBI Taxonomy" id="1852833"/>
    <lineage>
        <taxon>Bacteria</taxon>
        <taxon>Pseudomonadati</taxon>
        <taxon>Atribacterota</taxon>
        <taxon>Atribacteria</taxon>
        <taxon>Atribacterales</taxon>
        <taxon>Atribacteraceae</taxon>
        <taxon>Atribacter</taxon>
    </lineage>
</organism>
<keyword evidence="4 7" id="KW-0812">Transmembrane</keyword>
<feature type="transmembrane region" description="Helical" evidence="7">
    <location>
        <begin position="120"/>
        <end position="140"/>
    </location>
</feature>
<evidence type="ECO:0000256" key="1">
    <source>
        <dbReference type="ARBA" id="ARBA00004651"/>
    </source>
</evidence>
<comment type="subcellular location">
    <subcellularLocation>
        <location evidence="1 7">Cell membrane</location>
        <topology evidence="1 7">Multi-pass membrane protein</topology>
    </subcellularLocation>
</comment>
<dbReference type="PROSITE" id="PS50928">
    <property type="entry name" value="ABC_TM1"/>
    <property type="match status" value="1"/>
</dbReference>
<dbReference type="InterPro" id="IPR000515">
    <property type="entry name" value="MetI-like"/>
</dbReference>
<keyword evidence="6 7" id="KW-0472">Membrane</keyword>
<sequence length="303" mass="34618">MDLFHHRKRRKSLKTTLRQIVFFLPALILMITFLLYPVLNTLWMSFFSEENQFVFLDNYKNVLSSKDVVNRKGFTQGFPMGALPHNFLWILIHLPLTTFLGLVLAVLFKDLKYNFIFKSAIFLGMVTPMVIGGVILRFIYEKEVGIFNAVLGLFGFQIRTWTAYPETALLSLIFGSVWLWTGFSMIIYSSGLGNIPKEYYEAAAIDGATPFIIFFRITIPLLKQMTIVVITMTILWELKIFDLVYVATMGGPGGASNVMALQMYFYAFRQFNFQNASVIATLLMLLTLLVTIPLIKSSLGEER</sequence>
<feature type="domain" description="ABC transmembrane type-1" evidence="8">
    <location>
        <begin position="83"/>
        <end position="294"/>
    </location>
</feature>